<name>F4KR10_HALH1</name>
<dbReference type="Pfam" id="PF00754">
    <property type="entry name" value="F5_F8_type_C"/>
    <property type="match status" value="1"/>
</dbReference>
<evidence type="ECO:0000313" key="6">
    <source>
        <dbReference type="EMBL" id="AEE53248.1"/>
    </source>
</evidence>
<dbReference type="GO" id="GO:0005975">
    <property type="term" value="P:carbohydrate metabolic process"/>
    <property type="evidence" value="ECO:0007669"/>
    <property type="project" value="InterPro"/>
</dbReference>
<evidence type="ECO:0000259" key="4">
    <source>
        <dbReference type="Pfam" id="PF20736"/>
    </source>
</evidence>
<dbReference type="EMBL" id="CP002691">
    <property type="protein sequence ID" value="AEE53248.1"/>
    <property type="molecule type" value="Genomic_DNA"/>
</dbReference>
<reference evidence="6 7" key="1">
    <citation type="journal article" date="2011" name="Stand. Genomic Sci.">
        <title>Complete genome sequence of Haliscomenobacter hydrossis type strain (O).</title>
        <authorList>
            <consortium name="US DOE Joint Genome Institute (JGI-PGF)"/>
            <person name="Daligault H."/>
            <person name="Lapidus A."/>
            <person name="Zeytun A."/>
            <person name="Nolan M."/>
            <person name="Lucas S."/>
            <person name="Del Rio T.G."/>
            <person name="Tice H."/>
            <person name="Cheng J.F."/>
            <person name="Tapia R."/>
            <person name="Han C."/>
            <person name="Goodwin L."/>
            <person name="Pitluck S."/>
            <person name="Liolios K."/>
            <person name="Pagani I."/>
            <person name="Ivanova N."/>
            <person name="Huntemann M."/>
            <person name="Mavromatis K."/>
            <person name="Mikhailova N."/>
            <person name="Pati A."/>
            <person name="Chen A."/>
            <person name="Palaniappan K."/>
            <person name="Land M."/>
            <person name="Hauser L."/>
            <person name="Brambilla E.M."/>
            <person name="Rohde M."/>
            <person name="Verbarg S."/>
            <person name="Goker M."/>
            <person name="Bristow J."/>
            <person name="Eisen J.A."/>
            <person name="Markowitz V."/>
            <person name="Hugenholtz P."/>
            <person name="Kyrpides N.C."/>
            <person name="Klenk H.P."/>
            <person name="Woyke T."/>
        </authorList>
    </citation>
    <scope>NUCLEOTIDE SEQUENCE [LARGE SCALE GENOMIC DNA]</scope>
    <source>
        <strain evidence="7">ATCC 27775 / DSM 1100 / LMG 10767 / O</strain>
    </source>
</reference>
<gene>
    <name evidence="6" type="ordered locus">Halhy_5423</name>
</gene>
<feature type="domain" description="F5/8 type C" evidence="2">
    <location>
        <begin position="698"/>
        <end position="804"/>
    </location>
</feature>
<dbReference type="OrthoDB" id="9757939at2"/>
<dbReference type="Proteomes" id="UP000008461">
    <property type="component" value="Chromosome"/>
</dbReference>
<evidence type="ECO:0000313" key="7">
    <source>
        <dbReference type="Proteomes" id="UP000008461"/>
    </source>
</evidence>
<keyword evidence="1" id="KW-0732">Signal</keyword>
<proteinExistence type="predicted"/>
<dbReference type="Gene3D" id="2.60.120.260">
    <property type="entry name" value="Galactose-binding domain-like"/>
    <property type="match status" value="1"/>
</dbReference>
<dbReference type="SUPFAM" id="SSF49785">
    <property type="entry name" value="Galactose-binding domain-like"/>
    <property type="match status" value="1"/>
</dbReference>
<dbReference type="HOGENOM" id="CLU_013148_1_0_10"/>
<sequence>MMKTLYTLLLMILAGSMLAQQDHNHEHHYPIQAIPFHQVQLKDKFWAPRVETVRNVTIPHTFRKNQETGRVKNFQMAASANPTAVCSAFPFDDTDLYKLIEGAAYALQTKADPQLEARVDSLIVIIKAAQEPDGYLYTWRTILERRNNPNLISGVDPRGANINWLAGPRWAKEDDLSHELYNAGHLYEAAVAWFAATGKRNLLDVALKNANLVDQTFGPGKLEKAPGHQEIELGLVRLYQTTGEKRWLDLAKFFIDVRGYGDPYSQNHLKVKDQRDAQGHAVRLAYLYAAVTDVTALTGTDEYRAALQAVWEDIVGKQIYITGGVGATGSNEGFGGAYDLPNYSAYCETCSSIAFVNWGQKMYQLTGETRYLDVLELTLYNALNAGISLSGDRFFYPNPLESRKNVARTEWFSCACCPPNLTRFYSSLGGFFYAQKDNELYLNLFAASQTTFETSKGKSKVKVDIQQESDYPWNGLIKVKVNPTQANTFALKVRIPGWARGEATPLGLYNFVNPSIKPIVFKVNGKVFPAKISTGYATLERKWKKGDVLEFELPMDVQRVAAHPLVKADEMRYALKSGPLVYCLEGQDQPDDRVLNMLVAKGAPIRTQYEPNLLGGQQTLRFSGNLVTKKTSATSAELKPIDLKAIPYYAWANRGRDNMLVWLPYDVSVAKSIAQPTLATKSKLSASPELKGALSAASDQSAPKNSADGESTFVHWWPHFGTAEWLQYTFPDAQQVSKVRVYWFDDEAIGGGCRIPQSWRVLYLDNGEWKPVNTNQTYGTSKDAWNEVKFDAVKTTALKIELQLKEKVSAGVHEWEVE</sequence>
<feature type="domain" description="Non-reducing end beta-L-arabinofuranosidase-like GH127 C-terminal" evidence="5">
    <location>
        <begin position="557"/>
        <end position="664"/>
    </location>
</feature>
<evidence type="ECO:0000259" key="2">
    <source>
        <dbReference type="Pfam" id="PF00754"/>
    </source>
</evidence>
<dbReference type="eggNOG" id="COG3533">
    <property type="taxonomic scope" value="Bacteria"/>
</dbReference>
<dbReference type="InterPro" id="IPR008928">
    <property type="entry name" value="6-hairpin_glycosidase_sf"/>
</dbReference>
<organism evidence="6 7">
    <name type="scientific">Haliscomenobacter hydrossis (strain ATCC 27775 / DSM 1100 / LMG 10767 / O)</name>
    <dbReference type="NCBI Taxonomy" id="760192"/>
    <lineage>
        <taxon>Bacteria</taxon>
        <taxon>Pseudomonadati</taxon>
        <taxon>Bacteroidota</taxon>
        <taxon>Saprospiria</taxon>
        <taxon>Saprospirales</taxon>
        <taxon>Haliscomenobacteraceae</taxon>
        <taxon>Haliscomenobacter</taxon>
    </lineage>
</organism>
<dbReference type="KEGG" id="hhy:Halhy_5423"/>
<evidence type="ECO:0000259" key="5">
    <source>
        <dbReference type="Pfam" id="PF20737"/>
    </source>
</evidence>
<dbReference type="SUPFAM" id="SSF48208">
    <property type="entry name" value="Six-hairpin glycosidases"/>
    <property type="match status" value="1"/>
</dbReference>
<accession>F4KR10</accession>
<protein>
    <recommendedName>
        <fullName evidence="8">F5/8 type C domain-containing protein</fullName>
    </recommendedName>
</protein>
<dbReference type="Pfam" id="PF07944">
    <property type="entry name" value="Beta-AFase-like_GH127_cat"/>
    <property type="match status" value="1"/>
</dbReference>
<dbReference type="AlphaFoldDB" id="F4KR10"/>
<feature type="chain" id="PRO_5003310113" description="F5/8 type C domain-containing protein" evidence="1">
    <location>
        <begin position="20"/>
        <end position="818"/>
    </location>
</feature>
<evidence type="ECO:0000259" key="3">
    <source>
        <dbReference type="Pfam" id="PF07944"/>
    </source>
</evidence>
<dbReference type="Pfam" id="PF20736">
    <property type="entry name" value="Glyco_hydro127M"/>
    <property type="match status" value="1"/>
</dbReference>
<dbReference type="InterPro" id="IPR049046">
    <property type="entry name" value="Beta-AFase-like_GH127_middle"/>
</dbReference>
<dbReference type="InterPro" id="IPR049049">
    <property type="entry name" value="Beta-AFase-like_GH127_C"/>
</dbReference>
<dbReference type="STRING" id="760192.Halhy_5423"/>
<feature type="domain" description="Non-reducing end beta-L-arabinofuranosidase-like GH127 catalytic" evidence="3">
    <location>
        <begin position="38"/>
        <end position="429"/>
    </location>
</feature>
<evidence type="ECO:0000256" key="1">
    <source>
        <dbReference type="SAM" id="SignalP"/>
    </source>
</evidence>
<dbReference type="PANTHER" id="PTHR43465">
    <property type="entry name" value="DUF1680 DOMAIN PROTEIN (AFU_ORTHOLOGUE AFUA_1G08910)"/>
    <property type="match status" value="1"/>
</dbReference>
<dbReference type="InterPro" id="IPR008979">
    <property type="entry name" value="Galactose-bd-like_sf"/>
</dbReference>
<reference key="2">
    <citation type="submission" date="2011-04" db="EMBL/GenBank/DDBJ databases">
        <title>Complete sequence of chromosome of Haliscomenobacter hydrossis DSM 1100.</title>
        <authorList>
            <consortium name="US DOE Joint Genome Institute (JGI-PGF)"/>
            <person name="Lucas S."/>
            <person name="Han J."/>
            <person name="Lapidus A."/>
            <person name="Bruce D."/>
            <person name="Goodwin L."/>
            <person name="Pitluck S."/>
            <person name="Peters L."/>
            <person name="Kyrpides N."/>
            <person name="Mavromatis K."/>
            <person name="Ivanova N."/>
            <person name="Ovchinnikova G."/>
            <person name="Pagani I."/>
            <person name="Daligault H."/>
            <person name="Detter J.C."/>
            <person name="Han C."/>
            <person name="Land M."/>
            <person name="Hauser L."/>
            <person name="Markowitz V."/>
            <person name="Cheng J.-F."/>
            <person name="Hugenholtz P."/>
            <person name="Woyke T."/>
            <person name="Wu D."/>
            <person name="Verbarg S."/>
            <person name="Frueling A."/>
            <person name="Brambilla E."/>
            <person name="Klenk H.-P."/>
            <person name="Eisen J.A."/>
        </authorList>
    </citation>
    <scope>NUCLEOTIDE SEQUENCE</scope>
    <source>
        <strain>DSM 1100</strain>
    </source>
</reference>
<evidence type="ECO:0008006" key="8">
    <source>
        <dbReference type="Google" id="ProtNLM"/>
    </source>
</evidence>
<dbReference type="InterPro" id="IPR049174">
    <property type="entry name" value="Beta-AFase-like"/>
</dbReference>
<dbReference type="Pfam" id="PF20737">
    <property type="entry name" value="Glyco_hydro127C"/>
    <property type="match status" value="1"/>
</dbReference>
<dbReference type="PANTHER" id="PTHR43465:SF2">
    <property type="entry name" value="DUF1680 DOMAIN PROTEIN (AFU_ORTHOLOGUE AFUA_1G08910)"/>
    <property type="match status" value="1"/>
</dbReference>
<dbReference type="InterPro" id="IPR000421">
    <property type="entry name" value="FA58C"/>
</dbReference>
<feature type="signal peptide" evidence="1">
    <location>
        <begin position="1"/>
        <end position="19"/>
    </location>
</feature>
<feature type="domain" description="Non-reducing end beta-L-arabinofuranosidase-like GH127 middle" evidence="4">
    <location>
        <begin position="440"/>
        <end position="555"/>
    </location>
</feature>
<keyword evidence="7" id="KW-1185">Reference proteome</keyword>
<dbReference type="InterPro" id="IPR012878">
    <property type="entry name" value="Beta-AFase-like_GH127_cat"/>
</dbReference>